<proteinExistence type="predicted"/>
<evidence type="ECO:0000313" key="1">
    <source>
        <dbReference type="EMBL" id="VYU08039.1"/>
    </source>
</evidence>
<protein>
    <recommendedName>
        <fullName evidence="2">DUF2184 domain-containing protein</fullName>
    </recommendedName>
</protein>
<organism evidence="1">
    <name type="scientific">Veillonella ratti</name>
    <dbReference type="NCBI Taxonomy" id="103892"/>
    <lineage>
        <taxon>Bacteria</taxon>
        <taxon>Bacillati</taxon>
        <taxon>Bacillota</taxon>
        <taxon>Negativicutes</taxon>
        <taxon>Veillonellales</taxon>
        <taxon>Veillonellaceae</taxon>
        <taxon>Veillonella</taxon>
    </lineage>
</organism>
<evidence type="ECO:0008006" key="2">
    <source>
        <dbReference type="Google" id="ProtNLM"/>
    </source>
</evidence>
<dbReference type="Pfam" id="PF09950">
    <property type="entry name" value="Major_capside"/>
    <property type="match status" value="1"/>
</dbReference>
<name>A0A6N3BZ62_9FIRM</name>
<sequence>MKRITMPSMAGGAVPTMDAAAVSSGLAVLVSELEKQDPRLREPLTSTTYARDITINAGGGWIEATSNFNVNYAAVGGGTDGSVGGVQNAIRRIQADVSKDVWPVLPYEITMSVKFIDVQRGTVTGRSIEKMYDDGVRLDFDKYMDANTYIGLPNYGTKGLVNQDNVAAVSVANGKSGKTEWVNKTIEEILEDINRTILDAWANSGYDNRAIPNHVLIPPQQYAYLVKTPFSVAGVNGSISMLEYLKNNNIAKDKGVDLFIGECRWCAGAGVGGTDRMVAYVHDDYFVDMDMPVQLQRAMTQPVAGTASYDSLYVANVGVVKVHYFEPFSYRDGI</sequence>
<dbReference type="AlphaFoldDB" id="A0A6N3BZ62"/>
<gene>
    <name evidence="1" type="ORF">VRLFYP33_01194</name>
</gene>
<dbReference type="RefSeq" id="WP_156704753.1">
    <property type="nucleotide sequence ID" value="NZ_CACRUX010000047.1"/>
</dbReference>
<accession>A0A6N3BZ62</accession>
<reference evidence="1" key="1">
    <citation type="submission" date="2019-11" db="EMBL/GenBank/DDBJ databases">
        <authorList>
            <person name="Feng L."/>
        </authorList>
    </citation>
    <scope>NUCLEOTIDE SEQUENCE</scope>
    <source>
        <strain evidence="1">VrattiLFYP33</strain>
    </source>
</reference>
<dbReference type="EMBL" id="CACRUX010000047">
    <property type="protein sequence ID" value="VYU08039.1"/>
    <property type="molecule type" value="Genomic_DNA"/>
</dbReference>
<dbReference type="InterPro" id="IPR020049">
    <property type="entry name" value="Major_capsid-like"/>
</dbReference>
<dbReference type="PIRSF" id="PIRSF029202">
    <property type="entry name" value="UCP029202"/>
    <property type="match status" value="1"/>
</dbReference>